<gene>
    <name evidence="1" type="ORF">GLW04_09835</name>
</gene>
<evidence type="ECO:0000313" key="2">
    <source>
        <dbReference type="Proteomes" id="UP000460949"/>
    </source>
</evidence>
<reference evidence="1 2" key="1">
    <citation type="submission" date="2019-11" db="EMBL/GenBank/DDBJ databases">
        <title>Genome sequences of 17 halophilic strains isolated from different environments.</title>
        <authorList>
            <person name="Furrow R.E."/>
        </authorList>
    </citation>
    <scope>NUCLEOTIDE SEQUENCE [LARGE SCALE GENOMIC DNA]</scope>
    <source>
        <strain evidence="1 2">22511_23_Filter</strain>
    </source>
</reference>
<accession>A0A845DS12</accession>
<evidence type="ECO:0000313" key="1">
    <source>
        <dbReference type="EMBL" id="MYL20186.1"/>
    </source>
</evidence>
<protein>
    <submittedName>
        <fullName evidence="1">Uncharacterized protein</fullName>
    </submittedName>
</protein>
<proteinExistence type="predicted"/>
<sequence length="48" mass="5189">MMMSAARAEDPLGQADFLTKSAEGVPAAFIHQQAEFAPLHDKWTTLTG</sequence>
<name>A0A845DS12_9BACI</name>
<organism evidence="1 2">
    <name type="scientific">Halobacillus litoralis</name>
    <dbReference type="NCBI Taxonomy" id="45668"/>
    <lineage>
        <taxon>Bacteria</taxon>
        <taxon>Bacillati</taxon>
        <taxon>Bacillota</taxon>
        <taxon>Bacilli</taxon>
        <taxon>Bacillales</taxon>
        <taxon>Bacillaceae</taxon>
        <taxon>Halobacillus</taxon>
    </lineage>
</organism>
<dbReference type="EMBL" id="WMET01000002">
    <property type="protein sequence ID" value="MYL20186.1"/>
    <property type="molecule type" value="Genomic_DNA"/>
</dbReference>
<dbReference type="Proteomes" id="UP000460949">
    <property type="component" value="Unassembled WGS sequence"/>
</dbReference>
<dbReference type="AlphaFoldDB" id="A0A845DS12"/>
<dbReference type="RefSeq" id="WP_160836665.1">
    <property type="nucleotide sequence ID" value="NZ_WMET01000002.1"/>
</dbReference>
<comment type="caution">
    <text evidence="1">The sequence shown here is derived from an EMBL/GenBank/DDBJ whole genome shotgun (WGS) entry which is preliminary data.</text>
</comment>